<accession>A0ABQ3UJG3</accession>
<evidence type="ECO:0000313" key="1">
    <source>
        <dbReference type="EMBL" id="GHO52831.1"/>
    </source>
</evidence>
<dbReference type="Proteomes" id="UP000654345">
    <property type="component" value="Unassembled WGS sequence"/>
</dbReference>
<organism evidence="1 2">
    <name type="scientific">Ktedonobacter robiniae</name>
    <dbReference type="NCBI Taxonomy" id="2778365"/>
    <lineage>
        <taxon>Bacteria</taxon>
        <taxon>Bacillati</taxon>
        <taxon>Chloroflexota</taxon>
        <taxon>Ktedonobacteria</taxon>
        <taxon>Ktedonobacterales</taxon>
        <taxon>Ktedonobacteraceae</taxon>
        <taxon>Ktedonobacter</taxon>
    </lineage>
</organism>
<protein>
    <recommendedName>
        <fullName evidence="3">DUF3090 domain-containing protein</fullName>
    </recommendedName>
</protein>
<evidence type="ECO:0000313" key="2">
    <source>
        <dbReference type="Proteomes" id="UP000654345"/>
    </source>
</evidence>
<sequence length="197" mass="21785">MSNDLGRIETLGADAVGMPGQRRFRLYARSGRGSAVVWMEKEHLRTLAETLERILGAIADGEVLRLEARPGGLPSPTGMPGDFPLTPTYDFQVGQMKLNFDEHNEMFLLSLAPMEIIEERGEPQALILEDEAVVLRFSPQEALELSNEIGLVVAAGRPVCPFCHMPLDGGPHACVKQNGHHKIVQMEIQDIDEDEEE</sequence>
<evidence type="ECO:0008006" key="3">
    <source>
        <dbReference type="Google" id="ProtNLM"/>
    </source>
</evidence>
<keyword evidence="2" id="KW-1185">Reference proteome</keyword>
<comment type="caution">
    <text evidence="1">The sequence shown here is derived from an EMBL/GenBank/DDBJ whole genome shotgun (WGS) entry which is preliminary data.</text>
</comment>
<dbReference type="Pfam" id="PF11290">
    <property type="entry name" value="DUF3090"/>
    <property type="match status" value="1"/>
</dbReference>
<dbReference type="RefSeq" id="WP_201369695.1">
    <property type="nucleotide sequence ID" value="NZ_BNJG01000001.1"/>
</dbReference>
<dbReference type="InterPro" id="IPR021441">
    <property type="entry name" value="DUF3090"/>
</dbReference>
<reference evidence="1 2" key="1">
    <citation type="journal article" date="2021" name="Int. J. Syst. Evol. Microbiol.">
        <title>Reticulibacter mediterranei gen. nov., sp. nov., within the new family Reticulibacteraceae fam. nov., and Ktedonospora formicarum gen. nov., sp. nov., Ktedonobacter robiniae sp. nov., Dictyobacter formicarum sp. nov. and Dictyobacter arantiisoli sp. nov., belonging to the class Ktedonobacteria.</title>
        <authorList>
            <person name="Yabe S."/>
            <person name="Zheng Y."/>
            <person name="Wang C.M."/>
            <person name="Sakai Y."/>
            <person name="Abe K."/>
            <person name="Yokota A."/>
            <person name="Donadio S."/>
            <person name="Cavaletti L."/>
            <person name="Monciardini P."/>
        </authorList>
    </citation>
    <scope>NUCLEOTIDE SEQUENCE [LARGE SCALE GENOMIC DNA]</scope>
    <source>
        <strain evidence="1 2">SOSP1-30</strain>
    </source>
</reference>
<name>A0ABQ3UJG3_9CHLR</name>
<dbReference type="EMBL" id="BNJG01000001">
    <property type="protein sequence ID" value="GHO52831.1"/>
    <property type="molecule type" value="Genomic_DNA"/>
</dbReference>
<proteinExistence type="predicted"/>
<gene>
    <name evidence="1" type="ORF">KSB_13060</name>
</gene>